<dbReference type="EMBL" id="FXTC01000001">
    <property type="protein sequence ID" value="SMO32180.1"/>
    <property type="molecule type" value="Genomic_DNA"/>
</dbReference>
<protein>
    <submittedName>
        <fullName evidence="3">Glyoxylase, beta-lactamase superfamily II</fullName>
    </submittedName>
</protein>
<dbReference type="PANTHER" id="PTHR43084">
    <property type="entry name" value="PERSULFIDE DIOXYGENASE ETHE1"/>
    <property type="match status" value="1"/>
</dbReference>
<gene>
    <name evidence="3" type="ORF">SAMN06265171_10122</name>
</gene>
<dbReference type="InterPro" id="IPR036866">
    <property type="entry name" value="RibonucZ/Hydroxyglut_hydro"/>
</dbReference>
<feature type="domain" description="Rhodanese" evidence="2">
    <location>
        <begin position="373"/>
        <end position="461"/>
    </location>
</feature>
<dbReference type="CDD" id="cd00158">
    <property type="entry name" value="RHOD"/>
    <property type="match status" value="2"/>
</dbReference>
<dbReference type="InterPro" id="IPR051682">
    <property type="entry name" value="Mito_Persulfide_Diox"/>
</dbReference>
<reference evidence="3 4" key="1">
    <citation type="submission" date="2017-05" db="EMBL/GenBank/DDBJ databases">
        <authorList>
            <person name="Varghese N."/>
            <person name="Submissions S."/>
        </authorList>
    </citation>
    <scope>NUCLEOTIDE SEQUENCE [LARGE SCALE GENOMIC DNA]</scope>
    <source>
        <strain evidence="3 4">DSM 29371</strain>
    </source>
</reference>
<dbReference type="InterPro" id="IPR001279">
    <property type="entry name" value="Metallo-B-lactamas"/>
</dbReference>
<dbReference type="GO" id="GO:0070813">
    <property type="term" value="P:hydrogen sulfide metabolic process"/>
    <property type="evidence" value="ECO:0007669"/>
    <property type="project" value="TreeGrafter"/>
</dbReference>
<dbReference type="GO" id="GO:0050313">
    <property type="term" value="F:sulfur dioxygenase activity"/>
    <property type="evidence" value="ECO:0007669"/>
    <property type="project" value="InterPro"/>
</dbReference>
<dbReference type="InterPro" id="IPR044528">
    <property type="entry name" value="POD-like_MBL-fold"/>
</dbReference>
<dbReference type="SUPFAM" id="SSF56281">
    <property type="entry name" value="Metallo-hydrolase/oxidoreductase"/>
    <property type="match status" value="1"/>
</dbReference>
<dbReference type="SMART" id="SM00849">
    <property type="entry name" value="Lactamase_B"/>
    <property type="match status" value="1"/>
</dbReference>
<evidence type="ECO:0000259" key="2">
    <source>
        <dbReference type="PROSITE" id="PS50206"/>
    </source>
</evidence>
<dbReference type="Pfam" id="PF00753">
    <property type="entry name" value="Lactamase_B"/>
    <property type="match status" value="1"/>
</dbReference>
<dbReference type="Proteomes" id="UP000316916">
    <property type="component" value="Unassembled WGS sequence"/>
</dbReference>
<dbReference type="CDD" id="cd07724">
    <property type="entry name" value="POD-like_MBL-fold"/>
    <property type="match status" value="1"/>
</dbReference>
<dbReference type="Gene3D" id="3.60.15.10">
    <property type="entry name" value="Ribonuclease Z/Hydroxyacylglutathione hydrolase-like"/>
    <property type="match status" value="1"/>
</dbReference>
<dbReference type="InterPro" id="IPR001763">
    <property type="entry name" value="Rhodanese-like_dom"/>
</dbReference>
<evidence type="ECO:0000313" key="4">
    <source>
        <dbReference type="Proteomes" id="UP000316916"/>
    </source>
</evidence>
<keyword evidence="1" id="KW-0479">Metal-binding</keyword>
<dbReference type="RefSeq" id="WP_142716178.1">
    <property type="nucleotide sequence ID" value="NZ_FXTC01000001.1"/>
</dbReference>
<dbReference type="SUPFAM" id="SSF52821">
    <property type="entry name" value="Rhodanese/Cell cycle control phosphatase"/>
    <property type="match status" value="2"/>
</dbReference>
<evidence type="ECO:0000256" key="1">
    <source>
        <dbReference type="ARBA" id="ARBA00022723"/>
    </source>
</evidence>
<proteinExistence type="predicted"/>
<name>A0A521ABS5_9FLAO</name>
<dbReference type="Pfam" id="PF00581">
    <property type="entry name" value="Rhodanese"/>
    <property type="match status" value="2"/>
</dbReference>
<dbReference type="FunFam" id="3.60.15.10:FF:000030">
    <property type="entry name" value="Metallo-beta-lactamase family protein"/>
    <property type="match status" value="1"/>
</dbReference>
<dbReference type="PROSITE" id="PS50206">
    <property type="entry name" value="RHODANESE_3"/>
    <property type="match status" value="2"/>
</dbReference>
<dbReference type="InterPro" id="IPR036873">
    <property type="entry name" value="Rhodanese-like_dom_sf"/>
</dbReference>
<dbReference type="AlphaFoldDB" id="A0A521ABS5"/>
<dbReference type="PANTHER" id="PTHR43084:SF1">
    <property type="entry name" value="PERSULFIDE DIOXYGENASE ETHE1, MITOCHONDRIAL"/>
    <property type="match status" value="1"/>
</dbReference>
<feature type="domain" description="Rhodanese" evidence="2">
    <location>
        <begin position="268"/>
        <end position="359"/>
    </location>
</feature>
<keyword evidence="4" id="KW-1185">Reference proteome</keyword>
<dbReference type="GO" id="GO:0046872">
    <property type="term" value="F:metal ion binding"/>
    <property type="evidence" value="ECO:0007669"/>
    <property type="project" value="UniProtKB-KW"/>
</dbReference>
<evidence type="ECO:0000313" key="3">
    <source>
        <dbReference type="EMBL" id="SMO32180.1"/>
    </source>
</evidence>
<accession>A0A521ABS5</accession>
<dbReference type="SMART" id="SM00450">
    <property type="entry name" value="RHOD"/>
    <property type="match status" value="2"/>
</dbReference>
<dbReference type="Gene3D" id="3.40.250.10">
    <property type="entry name" value="Rhodanese-like domain"/>
    <property type="match status" value="2"/>
</dbReference>
<organism evidence="3 4">
    <name type="scientific">Chryseobacterium rhizoplanae</name>
    <dbReference type="NCBI Taxonomy" id="1609531"/>
    <lineage>
        <taxon>Bacteria</taxon>
        <taxon>Pseudomonadati</taxon>
        <taxon>Bacteroidota</taxon>
        <taxon>Flavobacteriia</taxon>
        <taxon>Flavobacteriales</taxon>
        <taxon>Weeksellaceae</taxon>
        <taxon>Chryseobacterium group</taxon>
        <taxon>Chryseobacterium</taxon>
    </lineage>
</organism>
<sequence>MKIEQIYTGCLAQGAYYITSAGEAAIIDPLRETQPYINRLKEDGVELKYIFETHFHADFVSGHLDLSNKTGASIVYGPTANPEFEAIIAEDHQIFEIGNVKIKVIHTPGHTLESSCYLLIDENGDEKALFSGDTLFLGDVGRPDLAQKGANMTQEELAGLLYDSLYHKILPLDDDITVYPAHGAGSACGKNMQKETVDTLGNQKKTNYALNQKDRQSFIKEVTDGLLPPPAYFGMNVMMNKKGYNSFDEVLSQGLHALAPEQFEEIAEASGALILDVRDNHEFAKGFIPQSVNIGLDGDFAPWAGALIADVNQPILLVTEKGTEEEAVTRLSRVGFDHILGFLEGGFKAWEMSGKETDFVNRISAEQFEIEIKEKEEKIIDIRRESEYNAEHIHEAYSMPLAYINEWINKVRTEEHFYMHCGSGYRSTMAASILQARGYRNFTEIEGGFKAISLTSIPKSDFVCQTKILNTLD</sequence>
<dbReference type="GO" id="GO:0006749">
    <property type="term" value="P:glutathione metabolic process"/>
    <property type="evidence" value="ECO:0007669"/>
    <property type="project" value="InterPro"/>
</dbReference>